<accession>A0A3D9B5F1</accession>
<keyword evidence="2" id="KW-0732">Signal</keyword>
<dbReference type="RefSeq" id="WP_115927210.1">
    <property type="nucleotide sequence ID" value="NZ_QNVV01000003.1"/>
</dbReference>
<feature type="signal peptide" evidence="2">
    <location>
        <begin position="1"/>
        <end position="20"/>
    </location>
</feature>
<dbReference type="OrthoDB" id="1274501at2"/>
<reference evidence="3 4" key="1">
    <citation type="submission" date="2018-06" db="EMBL/GenBank/DDBJ databases">
        <title>Novel Chryseobacterium species.</title>
        <authorList>
            <person name="Newman J."/>
            <person name="Hugo C."/>
            <person name="Oosthuizen L."/>
            <person name="Charimba G."/>
        </authorList>
    </citation>
    <scope>NUCLEOTIDE SEQUENCE [LARGE SCALE GENOMIC DNA]</scope>
    <source>
        <strain evidence="3 4">7_F195</strain>
    </source>
</reference>
<feature type="chain" id="PRO_5017652415" description="Lipoprotein" evidence="2">
    <location>
        <begin position="21"/>
        <end position="89"/>
    </location>
</feature>
<organism evidence="3 4">
    <name type="scientific">Chryseobacterium pennipullorum</name>
    <dbReference type="NCBI Taxonomy" id="2258963"/>
    <lineage>
        <taxon>Bacteria</taxon>
        <taxon>Pseudomonadati</taxon>
        <taxon>Bacteroidota</taxon>
        <taxon>Flavobacteriia</taxon>
        <taxon>Flavobacteriales</taxon>
        <taxon>Weeksellaceae</taxon>
        <taxon>Chryseobacterium group</taxon>
        <taxon>Chryseobacterium</taxon>
    </lineage>
</organism>
<dbReference type="EMBL" id="QNVV01000003">
    <property type="protein sequence ID" value="REC48890.1"/>
    <property type="molecule type" value="Genomic_DNA"/>
</dbReference>
<evidence type="ECO:0000256" key="2">
    <source>
        <dbReference type="SAM" id="SignalP"/>
    </source>
</evidence>
<feature type="compositionally biased region" description="Polar residues" evidence="1">
    <location>
        <begin position="64"/>
        <end position="77"/>
    </location>
</feature>
<evidence type="ECO:0000313" key="3">
    <source>
        <dbReference type="EMBL" id="REC48890.1"/>
    </source>
</evidence>
<protein>
    <recommendedName>
        <fullName evidence="5">Lipoprotein</fullName>
    </recommendedName>
</protein>
<gene>
    <name evidence="3" type="ORF">DRF67_04855</name>
</gene>
<evidence type="ECO:0000313" key="4">
    <source>
        <dbReference type="Proteomes" id="UP000256257"/>
    </source>
</evidence>
<proteinExistence type="predicted"/>
<evidence type="ECO:0008006" key="5">
    <source>
        <dbReference type="Google" id="ProtNLM"/>
    </source>
</evidence>
<evidence type="ECO:0000256" key="1">
    <source>
        <dbReference type="SAM" id="MobiDB-lite"/>
    </source>
</evidence>
<dbReference type="AlphaFoldDB" id="A0A3D9B5F1"/>
<sequence>MKARLLLSGILLLSIVTACSDRNDEVTAPGDQNKSVELGVKRSESARAINDSLKKTVILDEANNKQGDTGAASSTDQETIDPTKPDRPK</sequence>
<dbReference type="PROSITE" id="PS51257">
    <property type="entry name" value="PROKAR_LIPOPROTEIN"/>
    <property type="match status" value="1"/>
</dbReference>
<comment type="caution">
    <text evidence="3">The sequence shown here is derived from an EMBL/GenBank/DDBJ whole genome shotgun (WGS) entry which is preliminary data.</text>
</comment>
<keyword evidence="4" id="KW-1185">Reference proteome</keyword>
<dbReference type="Proteomes" id="UP000256257">
    <property type="component" value="Unassembled WGS sequence"/>
</dbReference>
<name>A0A3D9B5F1_9FLAO</name>
<feature type="region of interest" description="Disordered" evidence="1">
    <location>
        <begin position="60"/>
        <end position="89"/>
    </location>
</feature>